<organism evidence="3 4">
    <name type="scientific">Candidatus Methanocrinis alkalitolerans</name>
    <dbReference type="NCBI Taxonomy" id="3033395"/>
    <lineage>
        <taxon>Archaea</taxon>
        <taxon>Methanobacteriati</taxon>
        <taxon>Methanobacteriota</taxon>
        <taxon>Stenosarchaea group</taxon>
        <taxon>Methanomicrobia</taxon>
        <taxon>Methanotrichales</taxon>
        <taxon>Methanotrichaceae</taxon>
        <taxon>Methanocrinis</taxon>
    </lineage>
</organism>
<keyword evidence="4" id="KW-1185">Reference proteome</keyword>
<evidence type="ECO:0000313" key="3">
    <source>
        <dbReference type="EMBL" id="MDF0594258.1"/>
    </source>
</evidence>
<dbReference type="PANTHER" id="PTHR12196:SF2">
    <property type="entry name" value="DIPHTHINE--AMMONIA LIGASE"/>
    <property type="match status" value="1"/>
</dbReference>
<protein>
    <submittedName>
        <fullName evidence="3">Diphthine--ammonia ligase</fullName>
        <ecNumber evidence="3">6.3.1.14</ecNumber>
    </submittedName>
</protein>
<dbReference type="NCBIfam" id="TIGR00290">
    <property type="entry name" value="MJ0570_dom"/>
    <property type="match status" value="1"/>
</dbReference>
<dbReference type="InterPro" id="IPR030662">
    <property type="entry name" value="DPH6/MJ0570"/>
</dbReference>
<dbReference type="InterPro" id="IPR014729">
    <property type="entry name" value="Rossmann-like_a/b/a_fold"/>
</dbReference>
<dbReference type="Proteomes" id="UP001215956">
    <property type="component" value="Unassembled WGS sequence"/>
</dbReference>
<dbReference type="EC" id="6.3.1.14" evidence="3"/>
<feature type="region of interest" description="Disordered" evidence="1">
    <location>
        <begin position="1"/>
        <end position="26"/>
    </location>
</feature>
<dbReference type="SUPFAM" id="SSF52402">
    <property type="entry name" value="Adenine nucleotide alpha hydrolases-like"/>
    <property type="match status" value="1"/>
</dbReference>
<gene>
    <name evidence="3" type="ORF">P0O24_11780</name>
</gene>
<dbReference type="Gene3D" id="3.90.1490.10">
    <property type="entry name" value="putative n-type atp pyrophosphatase, domain 2"/>
    <property type="match status" value="1"/>
</dbReference>
<reference evidence="3 4" key="1">
    <citation type="submission" date="2023-03" db="EMBL/GenBank/DDBJ databases">
        <title>Whole genome sequencing of Methanotrichaceae archaeon M04Ac.</title>
        <authorList>
            <person name="Khomyakova M.A."/>
            <person name="Merkel A.Y."/>
            <person name="Slobodkin A.I."/>
        </authorList>
    </citation>
    <scope>NUCLEOTIDE SEQUENCE [LARGE SCALE GENOMIC DNA]</scope>
    <source>
        <strain evidence="3 4">M04Ac</strain>
    </source>
</reference>
<proteinExistence type="predicted"/>
<dbReference type="PANTHER" id="PTHR12196">
    <property type="entry name" value="DOMAIN OF UNKNOWN FUNCTION 71 DUF71 -CONTAINING PROTEIN"/>
    <property type="match status" value="1"/>
</dbReference>
<feature type="compositionally biased region" description="Basic residues" evidence="1">
    <location>
        <begin position="1"/>
        <end position="11"/>
    </location>
</feature>
<accession>A0ABT5XHR1</accession>
<name>A0ABT5XHR1_9EURY</name>
<dbReference type="RefSeq" id="WP_316969951.1">
    <property type="nucleotide sequence ID" value="NZ_JARFPL010000057.1"/>
</dbReference>
<dbReference type="InterPro" id="IPR002761">
    <property type="entry name" value="Diphthami_syn_dom"/>
</dbReference>
<evidence type="ECO:0000256" key="1">
    <source>
        <dbReference type="SAM" id="MobiDB-lite"/>
    </source>
</evidence>
<dbReference type="Gene3D" id="3.40.50.620">
    <property type="entry name" value="HUPs"/>
    <property type="match status" value="1"/>
</dbReference>
<feature type="domain" description="Diphthamide synthase" evidence="2">
    <location>
        <begin position="29"/>
        <end position="241"/>
    </location>
</feature>
<feature type="compositionally biased region" description="Basic and acidic residues" evidence="1">
    <location>
        <begin position="12"/>
        <end position="22"/>
    </location>
</feature>
<evidence type="ECO:0000259" key="2">
    <source>
        <dbReference type="Pfam" id="PF01902"/>
    </source>
</evidence>
<sequence>MRTGVRMRMRVMKGERSGREEGASGPGAVVSWTGGKDGCLAAYKAMEAGVKVRYLLSFWNRDRVGAHEVNPALLAAQAESLGLPLIRTGFSSYEEEFKRAFRAIDGAERKRGAKISSAVFGHIRTHGPLVDRICASLAIEGLMPIWNMNSEEVIGELLEAGFEAVVVGVRSGLLGDEWLGRRIDGSFVADLRALDPAIDPCGENGEFHTFVLDGPIFKRRLVIEEGEAISRGAVRFLDITEFAVEEKGAL</sequence>
<dbReference type="GO" id="GO:0017178">
    <property type="term" value="F:diphthine-ammonia ligase activity"/>
    <property type="evidence" value="ECO:0007669"/>
    <property type="project" value="UniProtKB-EC"/>
</dbReference>
<keyword evidence="3" id="KW-0436">Ligase</keyword>
<comment type="caution">
    <text evidence="3">The sequence shown here is derived from an EMBL/GenBank/DDBJ whole genome shotgun (WGS) entry which is preliminary data.</text>
</comment>
<dbReference type="EMBL" id="JARFPL010000057">
    <property type="protein sequence ID" value="MDF0594258.1"/>
    <property type="molecule type" value="Genomic_DNA"/>
</dbReference>
<dbReference type="Pfam" id="PF01902">
    <property type="entry name" value="Diphthami_syn_2"/>
    <property type="match status" value="1"/>
</dbReference>
<evidence type="ECO:0000313" key="4">
    <source>
        <dbReference type="Proteomes" id="UP001215956"/>
    </source>
</evidence>
<dbReference type="CDD" id="cd01994">
    <property type="entry name" value="AANH_PF0828-like"/>
    <property type="match status" value="1"/>
</dbReference>